<dbReference type="PRINTS" id="PR00032">
    <property type="entry name" value="HTHARAC"/>
</dbReference>
<dbReference type="KEGG" id="hli:HLI_03005"/>
<keyword evidence="1" id="KW-0805">Transcription regulation</keyword>
<dbReference type="Pfam" id="PF12833">
    <property type="entry name" value="HTH_18"/>
    <property type="match status" value="1"/>
</dbReference>
<reference evidence="5 6" key="1">
    <citation type="submission" date="2018-01" db="EMBL/GenBank/DDBJ databases">
        <title>The whole genome sequencing and assembly of Halobacillus litoralis ERB031 strain.</title>
        <authorList>
            <person name="Lee S.-J."/>
            <person name="Park M.-K."/>
            <person name="Kim J.-Y."/>
            <person name="Lee Y.-J."/>
            <person name="Yi H."/>
            <person name="Bahn Y.-S."/>
            <person name="Kim J.F."/>
            <person name="Lee D.-W."/>
        </authorList>
    </citation>
    <scope>NUCLEOTIDE SEQUENCE [LARGE SCALE GENOMIC DNA]</scope>
    <source>
        <strain evidence="5 6">ERB 031</strain>
    </source>
</reference>
<dbReference type="SMART" id="SM00342">
    <property type="entry name" value="HTH_ARAC"/>
    <property type="match status" value="1"/>
</dbReference>
<dbReference type="SUPFAM" id="SSF51182">
    <property type="entry name" value="RmlC-like cupins"/>
    <property type="match status" value="1"/>
</dbReference>
<dbReference type="GO" id="GO:0043565">
    <property type="term" value="F:sequence-specific DNA binding"/>
    <property type="evidence" value="ECO:0007669"/>
    <property type="project" value="InterPro"/>
</dbReference>
<evidence type="ECO:0000256" key="1">
    <source>
        <dbReference type="ARBA" id="ARBA00023015"/>
    </source>
</evidence>
<dbReference type="GO" id="GO:0003700">
    <property type="term" value="F:DNA-binding transcription factor activity"/>
    <property type="evidence" value="ECO:0007669"/>
    <property type="project" value="InterPro"/>
</dbReference>
<dbReference type="InterPro" id="IPR014710">
    <property type="entry name" value="RmlC-like_jellyroll"/>
</dbReference>
<sequence length="273" mass="31263">MEMRLEMEGSGVLMFDLQEGEADESHTHDYFQLSVPLSGDLMTYHNSKKRKLEFEESLLVPPGDSHQHEAAYARKKIMLISFNEEIISEAYRTYTGFELDSIDFSPVQSNSQLLLNKAISLFQIASYEGMEAVLAREGELASVLLDQMRGSHSEHWEKSGKKRPYSSEPSIKAIKDYILGRYQDDVTLDHLAAHLNISKYHLHRSFTNAVGMTPRNFLHHVRLRKAACLLKGKDVEITEVAFKVGFQSISTFNRSFKKMYGATPSQFVKEFQW</sequence>
<dbReference type="InterPro" id="IPR009057">
    <property type="entry name" value="Homeodomain-like_sf"/>
</dbReference>
<evidence type="ECO:0000313" key="5">
    <source>
        <dbReference type="EMBL" id="QAS51251.1"/>
    </source>
</evidence>
<dbReference type="EMBL" id="CP026118">
    <property type="protein sequence ID" value="QAS51251.1"/>
    <property type="molecule type" value="Genomic_DNA"/>
</dbReference>
<name>A0A410M935_9BACI</name>
<keyword evidence="2" id="KW-0238">DNA-binding</keyword>
<dbReference type="Gene3D" id="2.60.120.10">
    <property type="entry name" value="Jelly Rolls"/>
    <property type="match status" value="1"/>
</dbReference>
<gene>
    <name evidence="5" type="ORF">HLI_03005</name>
</gene>
<evidence type="ECO:0000256" key="2">
    <source>
        <dbReference type="ARBA" id="ARBA00023125"/>
    </source>
</evidence>
<organism evidence="5 6">
    <name type="scientific">Halobacillus litoralis</name>
    <dbReference type="NCBI Taxonomy" id="45668"/>
    <lineage>
        <taxon>Bacteria</taxon>
        <taxon>Bacillati</taxon>
        <taxon>Bacillota</taxon>
        <taxon>Bacilli</taxon>
        <taxon>Bacillales</taxon>
        <taxon>Bacillaceae</taxon>
        <taxon>Halobacillus</taxon>
    </lineage>
</organism>
<accession>A0A410M935</accession>
<feature type="domain" description="HTH araC/xylS-type" evidence="4">
    <location>
        <begin position="172"/>
        <end position="270"/>
    </location>
</feature>
<dbReference type="InterPro" id="IPR018060">
    <property type="entry name" value="HTH_AraC"/>
</dbReference>
<proteinExistence type="predicted"/>
<dbReference type="InterPro" id="IPR018062">
    <property type="entry name" value="HTH_AraC-typ_CS"/>
</dbReference>
<dbReference type="Proteomes" id="UP000287756">
    <property type="component" value="Chromosome"/>
</dbReference>
<dbReference type="InterPro" id="IPR011051">
    <property type="entry name" value="RmlC_Cupin_sf"/>
</dbReference>
<dbReference type="PROSITE" id="PS00041">
    <property type="entry name" value="HTH_ARAC_FAMILY_1"/>
    <property type="match status" value="1"/>
</dbReference>
<keyword evidence="3" id="KW-0804">Transcription</keyword>
<evidence type="ECO:0000256" key="3">
    <source>
        <dbReference type="ARBA" id="ARBA00023163"/>
    </source>
</evidence>
<dbReference type="Gene3D" id="1.10.10.60">
    <property type="entry name" value="Homeodomain-like"/>
    <property type="match status" value="2"/>
</dbReference>
<dbReference type="InterPro" id="IPR020449">
    <property type="entry name" value="Tscrpt_reg_AraC-type_HTH"/>
</dbReference>
<dbReference type="OrthoDB" id="9816335at2"/>
<dbReference type="AlphaFoldDB" id="A0A410M935"/>
<dbReference type="SUPFAM" id="SSF46689">
    <property type="entry name" value="Homeodomain-like"/>
    <property type="match status" value="2"/>
</dbReference>
<protein>
    <recommendedName>
        <fullName evidence="4">HTH araC/xylS-type domain-containing protein</fullName>
    </recommendedName>
</protein>
<evidence type="ECO:0000313" key="6">
    <source>
        <dbReference type="Proteomes" id="UP000287756"/>
    </source>
</evidence>
<evidence type="ECO:0000259" key="4">
    <source>
        <dbReference type="PROSITE" id="PS01124"/>
    </source>
</evidence>
<dbReference type="RefSeq" id="WP_128523007.1">
    <property type="nucleotide sequence ID" value="NZ_CP026118.1"/>
</dbReference>
<dbReference type="InterPro" id="IPR050204">
    <property type="entry name" value="AraC_XylS_family_regulators"/>
</dbReference>
<dbReference type="PROSITE" id="PS01124">
    <property type="entry name" value="HTH_ARAC_FAMILY_2"/>
    <property type="match status" value="1"/>
</dbReference>
<dbReference type="PANTHER" id="PTHR46796">
    <property type="entry name" value="HTH-TYPE TRANSCRIPTIONAL ACTIVATOR RHAS-RELATED"/>
    <property type="match status" value="1"/>
</dbReference>